<dbReference type="CDD" id="cd00838">
    <property type="entry name" value="MPP_superfamily"/>
    <property type="match status" value="1"/>
</dbReference>
<evidence type="ECO:0000256" key="1">
    <source>
        <dbReference type="ARBA" id="ARBA00008950"/>
    </source>
</evidence>
<gene>
    <name evidence="3" type="ORF">DesU5LDRAFT_2883</name>
</gene>
<dbReference type="GO" id="GO:0016791">
    <property type="term" value="F:phosphatase activity"/>
    <property type="evidence" value="ECO:0007669"/>
    <property type="project" value="TreeGrafter"/>
</dbReference>
<dbReference type="STRING" id="596152.DesU5LDRAFT_2883"/>
<reference evidence="3" key="1">
    <citation type="submission" date="2011-11" db="EMBL/GenBank/DDBJ databases">
        <title>Improved High-Quality Draft sequence of Desulfovibrio sp. U5L.</title>
        <authorList>
            <consortium name="US DOE Joint Genome Institute"/>
            <person name="Lucas S."/>
            <person name="Han J."/>
            <person name="Lapidus A."/>
            <person name="Cheng J.-F."/>
            <person name="Goodwin L."/>
            <person name="Pitluck S."/>
            <person name="Peters L."/>
            <person name="Ovchinnikova G."/>
            <person name="Held B."/>
            <person name="Detter J.C."/>
            <person name="Han C."/>
            <person name="Tapia R."/>
            <person name="Land M."/>
            <person name="Hauser L."/>
            <person name="Kyrpides N."/>
            <person name="Ivanova N."/>
            <person name="Pagani I."/>
            <person name="Gabster J."/>
            <person name="Walker C."/>
            <person name="Stolyar S."/>
            <person name="Stahl D."/>
            <person name="Arkin A."/>
            <person name="Dehal P."/>
            <person name="Hazen T."/>
            <person name="Woyke T."/>
        </authorList>
    </citation>
    <scope>NUCLEOTIDE SEQUENCE [LARGE SCALE GENOMIC DNA]</scope>
    <source>
        <strain evidence="3">U5L</strain>
    </source>
</reference>
<comment type="similarity">
    <text evidence="1">Belongs to the metallophosphoesterase superfamily. YfcE family.</text>
</comment>
<evidence type="ECO:0000313" key="3">
    <source>
        <dbReference type="EMBL" id="EIG54526.1"/>
    </source>
</evidence>
<name>I2Q420_9BACT</name>
<accession>I2Q420</accession>
<dbReference type="InterPro" id="IPR050126">
    <property type="entry name" value="Ap4A_hydrolase"/>
</dbReference>
<dbReference type="InterPro" id="IPR011152">
    <property type="entry name" value="Pesterase_MJ0912"/>
</dbReference>
<sequence>MLLAVIADIHANLEAFQAVLADIDRERPVAVVNLGDAIGYGPDPEAVLRLLAERGIPSVRGNHEWAVADPARETSFNPQAREALARTRELLPPELVARIAAFPVSLSLYGCRFVHGLPPNDTGTYLFAAGDVTLRRAFARTAERVSFVGHTHMLEAASLAGRDVERYELALGDNPLDPARRHIVNVGSVGQPRDGDNRAKYGLYDDVSHVLAIRAVAYDIEAVARKILARGLPPRYADRLR</sequence>
<dbReference type="AlphaFoldDB" id="I2Q420"/>
<dbReference type="eggNOG" id="COG0639">
    <property type="taxonomic scope" value="Bacteria"/>
</dbReference>
<proteinExistence type="inferred from homology"/>
<organism evidence="3">
    <name type="scientific">Desulfovibrio sp. U5L</name>
    <dbReference type="NCBI Taxonomy" id="596152"/>
    <lineage>
        <taxon>Bacteria</taxon>
        <taxon>Pseudomonadati</taxon>
        <taxon>Thermodesulfobacteriota</taxon>
        <taxon>Desulfovibrionia</taxon>
        <taxon>Desulfovibrionales</taxon>
        <taxon>Desulfovibrionaceae</taxon>
        <taxon>Desulfovibrio</taxon>
    </lineage>
</organism>
<dbReference type="InterPro" id="IPR029052">
    <property type="entry name" value="Metallo-depent_PP-like"/>
</dbReference>
<protein>
    <submittedName>
        <fullName evidence="3">Putative phosphoesterase</fullName>
    </submittedName>
</protein>
<evidence type="ECO:0000259" key="2">
    <source>
        <dbReference type="Pfam" id="PF12850"/>
    </source>
</evidence>
<dbReference type="Gene3D" id="3.60.21.10">
    <property type="match status" value="1"/>
</dbReference>
<dbReference type="OrthoDB" id="9813918at2"/>
<dbReference type="EMBL" id="JH600068">
    <property type="protein sequence ID" value="EIG54526.1"/>
    <property type="molecule type" value="Genomic_DNA"/>
</dbReference>
<dbReference type="HOGENOM" id="CLU_074761_1_1_7"/>
<dbReference type="PANTHER" id="PTHR42850">
    <property type="entry name" value="METALLOPHOSPHOESTERASE"/>
    <property type="match status" value="1"/>
</dbReference>
<dbReference type="Pfam" id="PF12850">
    <property type="entry name" value="Metallophos_2"/>
    <property type="match status" value="1"/>
</dbReference>
<dbReference type="SUPFAM" id="SSF56300">
    <property type="entry name" value="Metallo-dependent phosphatases"/>
    <property type="match status" value="1"/>
</dbReference>
<feature type="domain" description="Calcineurin-like phosphoesterase" evidence="2">
    <location>
        <begin position="1"/>
        <end position="203"/>
    </location>
</feature>
<dbReference type="InterPro" id="IPR024654">
    <property type="entry name" value="Calcineurin-like_PHP_lpxH"/>
</dbReference>
<dbReference type="GO" id="GO:0005737">
    <property type="term" value="C:cytoplasm"/>
    <property type="evidence" value="ECO:0007669"/>
    <property type="project" value="TreeGrafter"/>
</dbReference>
<dbReference type="PANTHER" id="PTHR42850:SF2">
    <property type="entry name" value="BLL5683 PROTEIN"/>
    <property type="match status" value="1"/>
</dbReference>
<dbReference type="PIRSF" id="PIRSF000883">
    <property type="entry name" value="Pesterase_MJ0912"/>
    <property type="match status" value="1"/>
</dbReference>